<feature type="coiled-coil region" evidence="1">
    <location>
        <begin position="329"/>
        <end position="377"/>
    </location>
</feature>
<keyword evidence="1" id="KW-0175">Coiled coil</keyword>
<accession>A0ABP1BBG9</accession>
<evidence type="ECO:0000256" key="2">
    <source>
        <dbReference type="SAM" id="MobiDB-lite"/>
    </source>
</evidence>
<dbReference type="PANTHER" id="PTHR47270">
    <property type="entry name" value="PROTEIN MLP1-LIKE"/>
    <property type="match status" value="1"/>
</dbReference>
<proteinExistence type="predicted"/>
<evidence type="ECO:0000256" key="1">
    <source>
        <dbReference type="SAM" id="Coils"/>
    </source>
</evidence>
<organism evidence="3 4">
    <name type="scientific">Sphagnum jensenii</name>
    <dbReference type="NCBI Taxonomy" id="128206"/>
    <lineage>
        <taxon>Eukaryota</taxon>
        <taxon>Viridiplantae</taxon>
        <taxon>Streptophyta</taxon>
        <taxon>Embryophyta</taxon>
        <taxon>Bryophyta</taxon>
        <taxon>Sphagnophytina</taxon>
        <taxon>Sphagnopsida</taxon>
        <taxon>Sphagnales</taxon>
        <taxon>Sphagnaceae</taxon>
        <taxon>Sphagnum</taxon>
    </lineage>
</organism>
<feature type="coiled-coil region" evidence="1">
    <location>
        <begin position="138"/>
        <end position="165"/>
    </location>
</feature>
<name>A0ABP1BBG9_9BRYO</name>
<feature type="region of interest" description="Disordered" evidence="2">
    <location>
        <begin position="60"/>
        <end position="88"/>
    </location>
</feature>
<reference evidence="3" key="1">
    <citation type="submission" date="2024-03" db="EMBL/GenBank/DDBJ databases">
        <authorList>
            <consortium name="ELIXIR-Norway"/>
            <consortium name="Elixir Norway"/>
        </authorList>
    </citation>
    <scope>NUCLEOTIDE SEQUENCE</scope>
</reference>
<keyword evidence="4" id="KW-1185">Reference proteome</keyword>
<sequence length="380" mass="43346">MGALEEELVVSTGLNHQVSRKQLLQGALEDEVKVLGNGGGKKKTMIGEYETKRVRWQGVEYKHTKSPHDEEEEEEEEGEGEDMLQQEELGKRTDTVAKNLPPGSKMQQQAANLLPTRSLSKNNSFFMGQISPRIISPRETAAQDISELREKAKFLEAALKAKSMEIEGLKLSAREKETDLLDKIECLELANEQLLQGGSDEEGTDQQLQMELTRLQKQNALLAQRERELQFQLSTKDMLQKEVNHLQELNQQLMDDKLQSSSNMDPNSLEEPVGKLAERIAFLETELAEAVEVNNMYKSQLQSVFSKQENVQVAALQNFGNVDDVIAELLDLRQRTKMQETELQDLRDRFFLMSIHLAETEASREELLMKVNRLQKLLRH</sequence>
<dbReference type="PANTHER" id="PTHR47270:SF3">
    <property type="entry name" value="HYPOTETICAL PROTEIN"/>
    <property type="match status" value="1"/>
</dbReference>
<feature type="compositionally biased region" description="Acidic residues" evidence="2">
    <location>
        <begin position="69"/>
        <end position="85"/>
    </location>
</feature>
<dbReference type="EMBL" id="OZ023704">
    <property type="protein sequence ID" value="CAK9872623.1"/>
    <property type="molecule type" value="Genomic_DNA"/>
</dbReference>
<dbReference type="Proteomes" id="UP001497522">
    <property type="component" value="Chromosome 3"/>
</dbReference>
<evidence type="ECO:0000313" key="3">
    <source>
        <dbReference type="EMBL" id="CAK9872623.1"/>
    </source>
</evidence>
<evidence type="ECO:0000313" key="4">
    <source>
        <dbReference type="Proteomes" id="UP001497522"/>
    </source>
</evidence>
<gene>
    <name evidence="3" type="ORF">CSSPJE1EN2_LOCUS15193</name>
</gene>
<protein>
    <submittedName>
        <fullName evidence="3">Uncharacterized protein</fullName>
    </submittedName>
</protein>
<feature type="coiled-coil region" evidence="1">
    <location>
        <begin position="205"/>
        <end position="259"/>
    </location>
</feature>